<evidence type="ECO:0000313" key="6">
    <source>
        <dbReference type="Proteomes" id="UP001207582"/>
    </source>
</evidence>
<dbReference type="RefSeq" id="WP_264772307.1">
    <property type="nucleotide sequence ID" value="NZ_JAPDOG010000011.1"/>
</dbReference>
<sequence length="327" mass="34865">MSVSAENKLAILGFPPGIVAGIDAMRREKTGLFLVSGLSGSGRKATLQAILDLVLSDGGERFHAVVVAHPGEFDVPVSLLAPMRDNQETVDPLHGAMRFALYQDPELIILSRANSDETAKSAVNAALVGYGIWAGISASSAFDALDRLSGFGVPPHHFEDSVIRGIVHQQMLGVLCGNCRITFLKAMESGTLERGLGERAMRLLRKDEAGLFVRGGGCAECQSGFAGRAVTAEIVRTDAVLLARRRAGDLAGMREHWLKPASMGGLGGVPILHHALAKVGAGLCDINEIEMAIAPLSEYERDLMPLHQQLLKDVAILEARACEKRTA</sequence>
<name>A0ABT3J594_9RHOB</name>
<dbReference type="InterPro" id="IPR027417">
    <property type="entry name" value="P-loop_NTPase"/>
</dbReference>
<accession>A0ABT3J594</accession>
<dbReference type="PANTHER" id="PTHR30258:SF1">
    <property type="entry name" value="PROTEIN TRANSPORT PROTEIN HOFB HOMOLOG"/>
    <property type="match status" value="1"/>
</dbReference>
<dbReference type="Gene3D" id="3.40.50.300">
    <property type="entry name" value="P-loop containing nucleotide triphosphate hydrolases"/>
    <property type="match status" value="1"/>
</dbReference>
<keyword evidence="6" id="KW-1185">Reference proteome</keyword>
<evidence type="ECO:0000313" key="5">
    <source>
        <dbReference type="EMBL" id="MCW3782574.1"/>
    </source>
</evidence>
<keyword evidence="2" id="KW-0547">Nucleotide-binding</keyword>
<keyword evidence="3" id="KW-0067">ATP-binding</keyword>
<proteinExistence type="inferred from homology"/>
<evidence type="ECO:0000256" key="2">
    <source>
        <dbReference type="ARBA" id="ARBA00022741"/>
    </source>
</evidence>
<dbReference type="SUPFAM" id="SSF52540">
    <property type="entry name" value="P-loop containing nucleoside triphosphate hydrolases"/>
    <property type="match status" value="1"/>
</dbReference>
<gene>
    <name evidence="5" type="ORF">OM960_13360</name>
</gene>
<reference evidence="5 6" key="1">
    <citation type="submission" date="2022-10" db="EMBL/GenBank/DDBJ databases">
        <title>Defluviimonas sp. CAU 1641 isolated from mud.</title>
        <authorList>
            <person name="Kim W."/>
        </authorList>
    </citation>
    <scope>NUCLEOTIDE SEQUENCE [LARGE SCALE GENOMIC DNA]</scope>
    <source>
        <strain evidence="5 6">CAU 1641</strain>
    </source>
</reference>
<protein>
    <submittedName>
        <fullName evidence="5">ATPase, T2SS/T4P/T4SS family</fullName>
    </submittedName>
</protein>
<evidence type="ECO:0000256" key="3">
    <source>
        <dbReference type="ARBA" id="ARBA00022840"/>
    </source>
</evidence>
<comment type="caution">
    <text evidence="5">The sequence shown here is derived from an EMBL/GenBank/DDBJ whole genome shotgun (WGS) entry which is preliminary data.</text>
</comment>
<dbReference type="Proteomes" id="UP001207582">
    <property type="component" value="Unassembled WGS sequence"/>
</dbReference>
<dbReference type="InterPro" id="IPR001482">
    <property type="entry name" value="T2SS/T4SS_dom"/>
</dbReference>
<dbReference type="Pfam" id="PF00437">
    <property type="entry name" value="T2SSE"/>
    <property type="match status" value="1"/>
</dbReference>
<organism evidence="5 6">
    <name type="scientific">Defluviimonas salinarum</name>
    <dbReference type="NCBI Taxonomy" id="2992147"/>
    <lineage>
        <taxon>Bacteria</taxon>
        <taxon>Pseudomonadati</taxon>
        <taxon>Pseudomonadota</taxon>
        <taxon>Alphaproteobacteria</taxon>
        <taxon>Rhodobacterales</taxon>
        <taxon>Paracoccaceae</taxon>
        <taxon>Albidovulum</taxon>
    </lineage>
</organism>
<comment type="similarity">
    <text evidence="1">Belongs to the GSP E family.</text>
</comment>
<dbReference type="PANTHER" id="PTHR30258">
    <property type="entry name" value="TYPE II SECRETION SYSTEM PROTEIN GSPE-RELATED"/>
    <property type="match status" value="1"/>
</dbReference>
<evidence type="ECO:0000256" key="1">
    <source>
        <dbReference type="ARBA" id="ARBA00006611"/>
    </source>
</evidence>
<feature type="domain" description="Bacterial type II secretion system protein E" evidence="4">
    <location>
        <begin position="9"/>
        <end position="239"/>
    </location>
</feature>
<dbReference type="EMBL" id="JAPDOG010000011">
    <property type="protein sequence ID" value="MCW3782574.1"/>
    <property type="molecule type" value="Genomic_DNA"/>
</dbReference>
<evidence type="ECO:0000259" key="4">
    <source>
        <dbReference type="Pfam" id="PF00437"/>
    </source>
</evidence>